<dbReference type="InterPro" id="IPR011078">
    <property type="entry name" value="PyrdxlP_homeostasis"/>
</dbReference>
<organism evidence="6 7">
    <name type="scientific">Aquisphaera giovannonii</name>
    <dbReference type="NCBI Taxonomy" id="406548"/>
    <lineage>
        <taxon>Bacteria</taxon>
        <taxon>Pseudomonadati</taxon>
        <taxon>Planctomycetota</taxon>
        <taxon>Planctomycetia</taxon>
        <taxon>Isosphaerales</taxon>
        <taxon>Isosphaeraceae</taxon>
        <taxon>Aquisphaera</taxon>
    </lineage>
</organism>
<dbReference type="InterPro" id="IPR001608">
    <property type="entry name" value="Ala_racemase_N"/>
</dbReference>
<accession>A0A5B9WBF8</accession>
<name>A0A5B9WBF8_9BACT</name>
<dbReference type="Gene3D" id="3.20.20.10">
    <property type="entry name" value="Alanine racemase"/>
    <property type="match status" value="1"/>
</dbReference>
<dbReference type="HAMAP" id="MF_02087">
    <property type="entry name" value="PLP_homeostasis"/>
    <property type="match status" value="1"/>
</dbReference>
<evidence type="ECO:0000256" key="2">
    <source>
        <dbReference type="HAMAP-Rule" id="MF_02087"/>
    </source>
</evidence>
<gene>
    <name evidence="6" type="ORF">OJF2_63940</name>
</gene>
<evidence type="ECO:0000256" key="4">
    <source>
        <dbReference type="RuleBase" id="RU004514"/>
    </source>
</evidence>
<dbReference type="PANTHER" id="PTHR10146:SF14">
    <property type="entry name" value="PYRIDOXAL PHOSPHATE HOMEOSTASIS PROTEIN"/>
    <property type="match status" value="1"/>
</dbReference>
<keyword evidence="1 2" id="KW-0663">Pyridoxal phosphate</keyword>
<dbReference type="RefSeq" id="WP_148597317.1">
    <property type="nucleotide sequence ID" value="NZ_CP042997.1"/>
</dbReference>
<dbReference type="PIRSF" id="PIRSF004848">
    <property type="entry name" value="YBL036c_PLPDEIII"/>
    <property type="match status" value="1"/>
</dbReference>
<dbReference type="Proteomes" id="UP000324233">
    <property type="component" value="Chromosome"/>
</dbReference>
<dbReference type="PANTHER" id="PTHR10146">
    <property type="entry name" value="PROLINE SYNTHETASE CO-TRANSCRIBED BACTERIAL HOMOLOG PROTEIN"/>
    <property type="match status" value="1"/>
</dbReference>
<dbReference type="GO" id="GO:0030170">
    <property type="term" value="F:pyridoxal phosphate binding"/>
    <property type="evidence" value="ECO:0007669"/>
    <property type="project" value="UniProtKB-UniRule"/>
</dbReference>
<keyword evidence="7" id="KW-1185">Reference proteome</keyword>
<feature type="modified residue" description="N6-(pyridoxal phosphate)lysine" evidence="2 3">
    <location>
        <position position="44"/>
    </location>
</feature>
<evidence type="ECO:0000259" key="5">
    <source>
        <dbReference type="Pfam" id="PF01168"/>
    </source>
</evidence>
<dbReference type="OrthoDB" id="9804072at2"/>
<dbReference type="KEGG" id="agv:OJF2_63940"/>
<dbReference type="InterPro" id="IPR029066">
    <property type="entry name" value="PLP-binding_barrel"/>
</dbReference>
<dbReference type="SUPFAM" id="SSF51419">
    <property type="entry name" value="PLP-binding barrel"/>
    <property type="match status" value="1"/>
</dbReference>
<dbReference type="EMBL" id="CP042997">
    <property type="protein sequence ID" value="QEH37803.1"/>
    <property type="molecule type" value="Genomic_DNA"/>
</dbReference>
<dbReference type="NCBIfam" id="TIGR00044">
    <property type="entry name" value="YggS family pyridoxal phosphate-dependent enzyme"/>
    <property type="match status" value="1"/>
</dbReference>
<reference evidence="6 7" key="1">
    <citation type="submission" date="2019-08" db="EMBL/GenBank/DDBJ databases">
        <title>Deep-cultivation of Planctomycetes and their phenomic and genomic characterization uncovers novel biology.</title>
        <authorList>
            <person name="Wiegand S."/>
            <person name="Jogler M."/>
            <person name="Boedeker C."/>
            <person name="Pinto D."/>
            <person name="Vollmers J."/>
            <person name="Rivas-Marin E."/>
            <person name="Kohn T."/>
            <person name="Peeters S.H."/>
            <person name="Heuer A."/>
            <person name="Rast P."/>
            <person name="Oberbeckmann S."/>
            <person name="Bunk B."/>
            <person name="Jeske O."/>
            <person name="Meyerdierks A."/>
            <person name="Storesund J.E."/>
            <person name="Kallscheuer N."/>
            <person name="Luecker S."/>
            <person name="Lage O.M."/>
            <person name="Pohl T."/>
            <person name="Merkel B.J."/>
            <person name="Hornburger P."/>
            <person name="Mueller R.-W."/>
            <person name="Bruemmer F."/>
            <person name="Labrenz M."/>
            <person name="Spormann A.M."/>
            <person name="Op den Camp H."/>
            <person name="Overmann J."/>
            <person name="Amann R."/>
            <person name="Jetten M.S.M."/>
            <person name="Mascher T."/>
            <person name="Medema M.H."/>
            <person name="Devos D.P."/>
            <person name="Kaster A.-K."/>
            <person name="Ovreas L."/>
            <person name="Rohde M."/>
            <person name="Galperin M.Y."/>
            <person name="Jogler C."/>
        </authorList>
    </citation>
    <scope>NUCLEOTIDE SEQUENCE [LARGE SCALE GENOMIC DNA]</scope>
    <source>
        <strain evidence="6 7">OJF2</strain>
    </source>
</reference>
<evidence type="ECO:0000256" key="1">
    <source>
        <dbReference type="ARBA" id="ARBA00022898"/>
    </source>
</evidence>
<evidence type="ECO:0000256" key="3">
    <source>
        <dbReference type="PIRSR" id="PIRSR004848-1"/>
    </source>
</evidence>
<evidence type="ECO:0000313" key="7">
    <source>
        <dbReference type="Proteomes" id="UP000324233"/>
    </source>
</evidence>
<dbReference type="Pfam" id="PF01168">
    <property type="entry name" value="Ala_racemase_N"/>
    <property type="match status" value="1"/>
</dbReference>
<comment type="function">
    <text evidence="2">Pyridoxal 5'-phosphate (PLP)-binding protein, which is involved in PLP homeostasis.</text>
</comment>
<comment type="cofactor">
    <cofactor evidence="3">
        <name>pyridoxal 5'-phosphate</name>
        <dbReference type="ChEBI" id="CHEBI:597326"/>
    </cofactor>
</comment>
<dbReference type="AlphaFoldDB" id="A0A5B9WBF8"/>
<proteinExistence type="inferred from homology"/>
<evidence type="ECO:0000313" key="6">
    <source>
        <dbReference type="EMBL" id="QEH37803.1"/>
    </source>
</evidence>
<dbReference type="CDD" id="cd00635">
    <property type="entry name" value="PLPDE_III_YBL036c_like"/>
    <property type="match status" value="1"/>
</dbReference>
<comment type="similarity">
    <text evidence="2 4">Belongs to the pyridoxal phosphate-binding protein YggS/PROSC family.</text>
</comment>
<protein>
    <recommendedName>
        <fullName evidence="2">Pyridoxal phosphate homeostasis protein</fullName>
        <shortName evidence="2">PLP homeostasis protein</shortName>
    </recommendedName>
</protein>
<sequence>MPDLPPENHARILRNLDDVRARIAAATARSGRPPEAVSLVAVTKKAPVEMVRPLLEAGASILGENYPQELWKKSEALAGESPAPRWHLIGHLQSNKARRTLPLVEMVHAVDSLRLLEAIRELAPGLSRMPRVCLQVNTSNEEAKHGWSPSGILEEADAIAACRAVPIVGLMTMAAWGTDAKTARPSFVRLRETRDRLRERTGLDLPELSMGMSGDFETAIEEGATLVRVGSALFEGVER</sequence>
<feature type="domain" description="Alanine racemase N-terminal" evidence="5">
    <location>
        <begin position="15"/>
        <end position="234"/>
    </location>
</feature>
<dbReference type="FunFam" id="3.20.20.10:FF:000018">
    <property type="entry name" value="Pyridoxal phosphate homeostasis protein"/>
    <property type="match status" value="1"/>
</dbReference>